<protein>
    <submittedName>
        <fullName evidence="1">Uncharacterized protein</fullName>
    </submittedName>
</protein>
<evidence type="ECO:0000313" key="1">
    <source>
        <dbReference type="EMBL" id="GIY17582.1"/>
    </source>
</evidence>
<name>A0AAV4RAX8_CAEEX</name>
<dbReference type="AlphaFoldDB" id="A0AAV4RAX8"/>
<dbReference type="Proteomes" id="UP001054945">
    <property type="component" value="Unassembled WGS sequence"/>
</dbReference>
<gene>
    <name evidence="1" type="ORF">CEXT_778081</name>
</gene>
<dbReference type="EMBL" id="BPLR01007526">
    <property type="protein sequence ID" value="GIY17582.1"/>
    <property type="molecule type" value="Genomic_DNA"/>
</dbReference>
<reference evidence="1 2" key="1">
    <citation type="submission" date="2021-06" db="EMBL/GenBank/DDBJ databases">
        <title>Caerostris extrusa draft genome.</title>
        <authorList>
            <person name="Kono N."/>
            <person name="Arakawa K."/>
        </authorList>
    </citation>
    <scope>NUCLEOTIDE SEQUENCE [LARGE SCALE GENOMIC DNA]</scope>
</reference>
<sequence length="100" mass="11501">MIGHSLRNLKPIVGDLRLYKRRRSLPTFSEATVTVDSLPSDIFGTGHPSNDTEYLQNIEGQPKLHSSYVRTGMRMRQKLQPIHIKNTTCQYKNQTQSDEE</sequence>
<keyword evidence="2" id="KW-1185">Reference proteome</keyword>
<evidence type="ECO:0000313" key="2">
    <source>
        <dbReference type="Proteomes" id="UP001054945"/>
    </source>
</evidence>
<proteinExistence type="predicted"/>
<accession>A0AAV4RAX8</accession>
<organism evidence="1 2">
    <name type="scientific">Caerostris extrusa</name>
    <name type="common">Bark spider</name>
    <name type="synonym">Caerostris bankana</name>
    <dbReference type="NCBI Taxonomy" id="172846"/>
    <lineage>
        <taxon>Eukaryota</taxon>
        <taxon>Metazoa</taxon>
        <taxon>Ecdysozoa</taxon>
        <taxon>Arthropoda</taxon>
        <taxon>Chelicerata</taxon>
        <taxon>Arachnida</taxon>
        <taxon>Araneae</taxon>
        <taxon>Araneomorphae</taxon>
        <taxon>Entelegynae</taxon>
        <taxon>Araneoidea</taxon>
        <taxon>Araneidae</taxon>
        <taxon>Caerostris</taxon>
    </lineage>
</organism>
<comment type="caution">
    <text evidence="1">The sequence shown here is derived from an EMBL/GenBank/DDBJ whole genome shotgun (WGS) entry which is preliminary data.</text>
</comment>